<protein>
    <submittedName>
        <fullName evidence="2">PadR family transcriptional regulator</fullName>
    </submittedName>
</protein>
<dbReference type="PANTHER" id="PTHR33169">
    <property type="entry name" value="PADR-FAMILY TRANSCRIPTIONAL REGULATOR"/>
    <property type="match status" value="1"/>
</dbReference>
<accession>A0A1S6IY12</accession>
<evidence type="ECO:0000259" key="1">
    <source>
        <dbReference type="Pfam" id="PF03551"/>
    </source>
</evidence>
<dbReference type="InterPro" id="IPR005149">
    <property type="entry name" value="Tscrpt_reg_PadR_N"/>
</dbReference>
<dbReference type="Gene3D" id="1.10.10.10">
    <property type="entry name" value="Winged helix-like DNA-binding domain superfamily/Winged helix DNA-binding domain"/>
    <property type="match status" value="1"/>
</dbReference>
<evidence type="ECO:0000313" key="3">
    <source>
        <dbReference type="Proteomes" id="UP000189464"/>
    </source>
</evidence>
<dbReference type="PANTHER" id="PTHR33169:SF14">
    <property type="entry name" value="TRANSCRIPTIONAL REGULATOR RV3488"/>
    <property type="match status" value="1"/>
</dbReference>
<dbReference type="InterPro" id="IPR036390">
    <property type="entry name" value="WH_DNA-bd_sf"/>
</dbReference>
<dbReference type="SUPFAM" id="SSF46785">
    <property type="entry name" value="Winged helix' DNA-binding domain"/>
    <property type="match status" value="1"/>
</dbReference>
<name>A0A1S6IY12_9FIRM</name>
<sequence>MTGFVNKRLFQGFICLHILHHADKEPVYGSWMIEELSEHEYKLSPGTLYPILHNLEKEGLIEHYDENVGGKIRKYYVITEAGKKELIEAKKYLAELVGEIGIAKEDDNV</sequence>
<evidence type="ECO:0000313" key="2">
    <source>
        <dbReference type="EMBL" id="AQS59652.1"/>
    </source>
</evidence>
<dbReference type="Proteomes" id="UP000189464">
    <property type="component" value="Chromosome"/>
</dbReference>
<proteinExistence type="predicted"/>
<dbReference type="EMBL" id="CP019698">
    <property type="protein sequence ID" value="AQS59652.1"/>
    <property type="molecule type" value="Genomic_DNA"/>
</dbReference>
<dbReference type="RefSeq" id="WP_077714707.1">
    <property type="nucleotide sequence ID" value="NZ_CP019698.1"/>
</dbReference>
<keyword evidence="3" id="KW-1185">Reference proteome</keyword>
<dbReference type="AlphaFoldDB" id="A0A1S6IY12"/>
<dbReference type="OrthoDB" id="9808017at2"/>
<gene>
    <name evidence="2" type="ORF">B0537_11515</name>
</gene>
<dbReference type="Pfam" id="PF03551">
    <property type="entry name" value="PadR"/>
    <property type="match status" value="1"/>
</dbReference>
<dbReference type="STRING" id="1833852.B0537_11515"/>
<dbReference type="InterPro" id="IPR036388">
    <property type="entry name" value="WH-like_DNA-bd_sf"/>
</dbReference>
<feature type="domain" description="Transcription regulator PadR N-terminal" evidence="1">
    <location>
        <begin position="18"/>
        <end position="86"/>
    </location>
</feature>
<organism evidence="2 3">
    <name type="scientific">Desulforamulus ferrireducens</name>
    <dbReference type="NCBI Taxonomy" id="1833852"/>
    <lineage>
        <taxon>Bacteria</taxon>
        <taxon>Bacillati</taxon>
        <taxon>Bacillota</taxon>
        <taxon>Clostridia</taxon>
        <taxon>Eubacteriales</taxon>
        <taxon>Peptococcaceae</taxon>
        <taxon>Desulforamulus</taxon>
    </lineage>
</organism>
<dbReference type="KEGG" id="dfg:B0537_11515"/>
<reference evidence="2 3" key="1">
    <citation type="journal article" date="2016" name="Int. J. Syst. Evol. Microbiol.">
        <title>Desulfotomaculum ferrireducens sp. nov., a moderately thermophilic sulfate-reducing and dissimilatory Fe(III)-reducing bacterium isolated from compost.</title>
        <authorList>
            <person name="Yang G."/>
            <person name="Guo J."/>
            <person name="Zhuang L."/>
            <person name="Yuan Y."/>
            <person name="Zhou S."/>
        </authorList>
    </citation>
    <scope>NUCLEOTIDE SEQUENCE [LARGE SCALE GENOMIC DNA]</scope>
    <source>
        <strain evidence="2 3">GSS09</strain>
    </source>
</reference>
<dbReference type="InterPro" id="IPR052509">
    <property type="entry name" value="Metal_resp_DNA-bind_regulator"/>
</dbReference>